<accession>A0A8J7IBH2</accession>
<name>A0A8J7IBH2_9RHOB</name>
<dbReference type="RefSeq" id="WP_228847122.1">
    <property type="nucleotide sequence ID" value="NZ_JADCKQ010000001.1"/>
</dbReference>
<evidence type="ECO:0000313" key="2">
    <source>
        <dbReference type="Proteomes" id="UP000640583"/>
    </source>
</evidence>
<organism evidence="1 2">
    <name type="scientific">Halocynthiibacter styelae</name>
    <dbReference type="NCBI Taxonomy" id="2761955"/>
    <lineage>
        <taxon>Bacteria</taxon>
        <taxon>Pseudomonadati</taxon>
        <taxon>Pseudomonadota</taxon>
        <taxon>Alphaproteobacteria</taxon>
        <taxon>Rhodobacterales</taxon>
        <taxon>Paracoccaceae</taxon>
        <taxon>Halocynthiibacter</taxon>
    </lineage>
</organism>
<proteinExistence type="predicted"/>
<dbReference type="AlphaFoldDB" id="A0A8J7IBH2"/>
<comment type="caution">
    <text evidence="1">The sequence shown here is derived from an EMBL/GenBank/DDBJ whole genome shotgun (WGS) entry which is preliminary data.</text>
</comment>
<protein>
    <recommendedName>
        <fullName evidence="3">Transposase</fullName>
    </recommendedName>
</protein>
<evidence type="ECO:0008006" key="3">
    <source>
        <dbReference type="Google" id="ProtNLM"/>
    </source>
</evidence>
<keyword evidence="2" id="KW-1185">Reference proteome</keyword>
<sequence>MKIALKFSRQTARLRQDVAFRKFSSLFGEFGFWLPLAIRKNQFSGIPENWFSKLLKLLIVRQRTLVSRFLNPSQAS</sequence>
<gene>
    <name evidence="1" type="ORF">H1D41_00780</name>
</gene>
<reference evidence="1" key="1">
    <citation type="submission" date="2020-10" db="EMBL/GenBank/DDBJ databases">
        <title>Paenihalocynthiibacter styelae gen. nov., sp. nov., isolated from stalked sea squirt Styela clava.</title>
        <authorList>
            <person name="Kim Y.-O."/>
            <person name="Yoon J.-H."/>
        </authorList>
    </citation>
    <scope>NUCLEOTIDE SEQUENCE</scope>
    <source>
        <strain evidence="1">MYP1-1</strain>
    </source>
</reference>
<dbReference type="Proteomes" id="UP000640583">
    <property type="component" value="Unassembled WGS sequence"/>
</dbReference>
<evidence type="ECO:0000313" key="1">
    <source>
        <dbReference type="EMBL" id="MBI1492163.1"/>
    </source>
</evidence>
<dbReference type="EMBL" id="JADCKQ010000001">
    <property type="protein sequence ID" value="MBI1492163.1"/>
    <property type="molecule type" value="Genomic_DNA"/>
</dbReference>